<comment type="caution">
    <text evidence="3">The sequence shown here is derived from an EMBL/GenBank/DDBJ whole genome shotgun (WGS) entry which is preliminary data.</text>
</comment>
<dbReference type="Gene3D" id="3.40.50.2000">
    <property type="entry name" value="Glycogen Phosphorylase B"/>
    <property type="match status" value="2"/>
</dbReference>
<name>A0ABS2NV82_9BACI</name>
<keyword evidence="4" id="KW-1185">Reference proteome</keyword>
<dbReference type="Pfam" id="PF00534">
    <property type="entry name" value="Glycos_transf_1"/>
    <property type="match status" value="1"/>
</dbReference>
<dbReference type="CDD" id="cd03811">
    <property type="entry name" value="GT4_GT28_WabH-like"/>
    <property type="match status" value="1"/>
</dbReference>
<evidence type="ECO:0000313" key="4">
    <source>
        <dbReference type="Proteomes" id="UP000737402"/>
    </source>
</evidence>
<evidence type="ECO:0000313" key="3">
    <source>
        <dbReference type="EMBL" id="MBM7618392.1"/>
    </source>
</evidence>
<dbReference type="Pfam" id="PF13439">
    <property type="entry name" value="Glyco_transf_4"/>
    <property type="match status" value="1"/>
</dbReference>
<organism evidence="3 4">
    <name type="scientific">Sutcliffiella tianshenii</name>
    <dbReference type="NCBI Taxonomy" id="1463404"/>
    <lineage>
        <taxon>Bacteria</taxon>
        <taxon>Bacillati</taxon>
        <taxon>Bacillota</taxon>
        <taxon>Bacilli</taxon>
        <taxon>Bacillales</taxon>
        <taxon>Bacillaceae</taxon>
        <taxon>Sutcliffiella</taxon>
    </lineage>
</organism>
<proteinExistence type="predicted"/>
<dbReference type="EMBL" id="JAFBED010000001">
    <property type="protein sequence ID" value="MBM7618392.1"/>
    <property type="molecule type" value="Genomic_DNA"/>
</dbReference>
<feature type="domain" description="Glycosyl transferase family 1" evidence="1">
    <location>
        <begin position="192"/>
        <end position="342"/>
    </location>
</feature>
<reference evidence="3 4" key="1">
    <citation type="submission" date="2021-01" db="EMBL/GenBank/DDBJ databases">
        <title>Genomic Encyclopedia of Type Strains, Phase IV (KMG-IV): sequencing the most valuable type-strain genomes for metagenomic binning, comparative biology and taxonomic classification.</title>
        <authorList>
            <person name="Goeker M."/>
        </authorList>
    </citation>
    <scope>NUCLEOTIDE SEQUENCE [LARGE SCALE GENOMIC DNA]</scope>
    <source>
        <strain evidence="3 4">DSM 25879</strain>
    </source>
</reference>
<accession>A0ABS2NV82</accession>
<evidence type="ECO:0000259" key="1">
    <source>
        <dbReference type="Pfam" id="PF00534"/>
    </source>
</evidence>
<dbReference type="InterPro" id="IPR001296">
    <property type="entry name" value="Glyco_trans_1"/>
</dbReference>
<protein>
    <submittedName>
        <fullName evidence="3">Glycosyltransferase involved in cell wall biosynthesis</fullName>
    </submittedName>
</protein>
<dbReference type="PANTHER" id="PTHR12526">
    <property type="entry name" value="GLYCOSYLTRANSFERASE"/>
    <property type="match status" value="1"/>
</dbReference>
<feature type="domain" description="Glycosyltransferase subfamily 4-like N-terminal" evidence="2">
    <location>
        <begin position="14"/>
        <end position="173"/>
    </location>
</feature>
<dbReference type="SUPFAM" id="SSF53756">
    <property type="entry name" value="UDP-Glycosyltransferase/glycogen phosphorylase"/>
    <property type="match status" value="1"/>
</dbReference>
<gene>
    <name evidence="3" type="ORF">JOC95_000234</name>
</gene>
<dbReference type="PANTHER" id="PTHR12526:SF630">
    <property type="entry name" value="GLYCOSYLTRANSFERASE"/>
    <property type="match status" value="1"/>
</dbReference>
<dbReference type="RefSeq" id="WP_204412647.1">
    <property type="nucleotide sequence ID" value="NZ_JAFBED010000001.1"/>
</dbReference>
<dbReference type="InterPro" id="IPR028098">
    <property type="entry name" value="Glyco_trans_4-like_N"/>
</dbReference>
<evidence type="ECO:0000259" key="2">
    <source>
        <dbReference type="Pfam" id="PF13439"/>
    </source>
</evidence>
<dbReference type="Proteomes" id="UP000737402">
    <property type="component" value="Unassembled WGS sequence"/>
</dbReference>
<sequence length="372" mass="41830">MKKHIAFFIPVLTFGGAEKVIITLANGFAELDYRVDLVLVKKNGQLLTSVSPKVNLVDLGAKKTFFSIWKLSSYLKQEEPDVLLSALDNANIIASAAIRLASVKTRHVISLHTNLKQSYLKPRTMMHRIYPGLMRWLFPYASGYVAVSKCVAEESGEFLGIPSGNIDVIYNPVIDNSITCNAMEAISHPWLDNNQFFTIVSVGRIFEAKDYPTLLYAFSKVYSERTDARLIILGDGKTSIKKEMHEIIDRMKLQDVVDLYGFAPNPYTFIKRASLFVLTSRWEGFGNVLVEALHLGTPVVSTNCKCGPEEILKNGEFGKLVDVGDRNGLASAILQYMEHPVEFDQNKVSDHLSQMEKSNVIRNYEKILVRDR</sequence>